<protein>
    <submittedName>
        <fullName evidence="1">Uncharacterized protein</fullName>
    </submittedName>
</protein>
<reference evidence="1 2" key="2">
    <citation type="journal article" date="2017" name="Front. Plant Sci.">
        <title>Gene Classification and Mining of Molecular Markers Useful in Red Clover (Trifolium pratense) Breeding.</title>
        <authorList>
            <person name="Istvanek J."/>
            <person name="Dluhosova J."/>
            <person name="Dluhos P."/>
            <person name="Patkova L."/>
            <person name="Nedelnik J."/>
            <person name="Repkova J."/>
        </authorList>
    </citation>
    <scope>NUCLEOTIDE SEQUENCE [LARGE SCALE GENOMIC DNA]</scope>
    <source>
        <strain evidence="2">cv. Tatra</strain>
        <tissue evidence="1">Young leaves</tissue>
    </source>
</reference>
<comment type="caution">
    <text evidence="1">The sequence shown here is derived from an EMBL/GenBank/DDBJ whole genome shotgun (WGS) entry which is preliminary data.</text>
</comment>
<sequence>PLPEGSPKIVTRYEYLDEDECEGIWELKSMSNLVYTAGLVRQIVKIDGITTSTTVTYMTLELMNIPIERIMREYVA</sequence>
<reference evidence="1 2" key="1">
    <citation type="journal article" date="2014" name="Am. J. Bot.">
        <title>Genome assembly and annotation for red clover (Trifolium pratense; Fabaceae).</title>
        <authorList>
            <person name="Istvanek J."/>
            <person name="Jaros M."/>
            <person name="Krenek A."/>
            <person name="Repkova J."/>
        </authorList>
    </citation>
    <scope>NUCLEOTIDE SEQUENCE [LARGE SCALE GENOMIC DNA]</scope>
    <source>
        <strain evidence="2">cv. Tatra</strain>
        <tissue evidence="1">Young leaves</tissue>
    </source>
</reference>
<evidence type="ECO:0000313" key="2">
    <source>
        <dbReference type="Proteomes" id="UP000236291"/>
    </source>
</evidence>
<gene>
    <name evidence="1" type="ORF">L195_g010198</name>
</gene>
<evidence type="ECO:0000313" key="1">
    <source>
        <dbReference type="EMBL" id="PNY13542.1"/>
    </source>
</evidence>
<dbReference type="AlphaFoldDB" id="A0A2K3PE31"/>
<name>A0A2K3PE31_TRIPR</name>
<feature type="non-terminal residue" evidence="1">
    <location>
        <position position="1"/>
    </location>
</feature>
<organism evidence="1 2">
    <name type="scientific">Trifolium pratense</name>
    <name type="common">Red clover</name>
    <dbReference type="NCBI Taxonomy" id="57577"/>
    <lineage>
        <taxon>Eukaryota</taxon>
        <taxon>Viridiplantae</taxon>
        <taxon>Streptophyta</taxon>
        <taxon>Embryophyta</taxon>
        <taxon>Tracheophyta</taxon>
        <taxon>Spermatophyta</taxon>
        <taxon>Magnoliopsida</taxon>
        <taxon>eudicotyledons</taxon>
        <taxon>Gunneridae</taxon>
        <taxon>Pentapetalae</taxon>
        <taxon>rosids</taxon>
        <taxon>fabids</taxon>
        <taxon>Fabales</taxon>
        <taxon>Fabaceae</taxon>
        <taxon>Papilionoideae</taxon>
        <taxon>50 kb inversion clade</taxon>
        <taxon>NPAAA clade</taxon>
        <taxon>Hologalegina</taxon>
        <taxon>IRL clade</taxon>
        <taxon>Trifolieae</taxon>
        <taxon>Trifolium</taxon>
    </lineage>
</organism>
<dbReference type="EMBL" id="ASHM01006149">
    <property type="protein sequence ID" value="PNY13542.1"/>
    <property type="molecule type" value="Genomic_DNA"/>
</dbReference>
<dbReference type="Proteomes" id="UP000236291">
    <property type="component" value="Unassembled WGS sequence"/>
</dbReference>
<proteinExistence type="predicted"/>
<accession>A0A2K3PE31</accession>